<evidence type="ECO:0000313" key="3">
    <source>
        <dbReference type="Proteomes" id="UP000548476"/>
    </source>
</evidence>
<accession>A0A841FFB7</accession>
<gene>
    <name evidence="2" type="ORF">HNR73_003879</name>
</gene>
<sequence>MRPPHSCPSATKNWSSPDSGRPSPASGRAAQSSVSYGDSSP</sequence>
<dbReference type="Proteomes" id="UP000548476">
    <property type="component" value="Unassembled WGS sequence"/>
</dbReference>
<evidence type="ECO:0000313" key="2">
    <source>
        <dbReference type="EMBL" id="MBB6036011.1"/>
    </source>
</evidence>
<comment type="caution">
    <text evidence="2">The sequence shown here is derived from an EMBL/GenBank/DDBJ whole genome shotgun (WGS) entry which is preliminary data.</text>
</comment>
<proteinExistence type="predicted"/>
<organism evidence="2 3">
    <name type="scientific">Phytomonospora endophytica</name>
    <dbReference type="NCBI Taxonomy" id="714109"/>
    <lineage>
        <taxon>Bacteria</taxon>
        <taxon>Bacillati</taxon>
        <taxon>Actinomycetota</taxon>
        <taxon>Actinomycetes</taxon>
        <taxon>Micromonosporales</taxon>
        <taxon>Micromonosporaceae</taxon>
        <taxon>Phytomonospora</taxon>
    </lineage>
</organism>
<feature type="region of interest" description="Disordered" evidence="1">
    <location>
        <begin position="1"/>
        <end position="41"/>
    </location>
</feature>
<reference evidence="2 3" key="1">
    <citation type="submission" date="2020-08" db="EMBL/GenBank/DDBJ databases">
        <title>Genomic Encyclopedia of Type Strains, Phase IV (KMG-IV): sequencing the most valuable type-strain genomes for metagenomic binning, comparative biology and taxonomic classification.</title>
        <authorList>
            <person name="Goeker M."/>
        </authorList>
    </citation>
    <scope>NUCLEOTIDE SEQUENCE [LARGE SCALE GENOMIC DNA]</scope>
    <source>
        <strain evidence="2 3">YIM 65646</strain>
    </source>
</reference>
<dbReference type="AlphaFoldDB" id="A0A841FFB7"/>
<protein>
    <submittedName>
        <fullName evidence="2">Uncharacterized protein</fullName>
    </submittedName>
</protein>
<feature type="compositionally biased region" description="Polar residues" evidence="1">
    <location>
        <begin position="8"/>
        <end position="18"/>
    </location>
</feature>
<keyword evidence="3" id="KW-1185">Reference proteome</keyword>
<feature type="compositionally biased region" description="Polar residues" evidence="1">
    <location>
        <begin position="29"/>
        <end position="41"/>
    </location>
</feature>
<evidence type="ECO:0000256" key="1">
    <source>
        <dbReference type="SAM" id="MobiDB-lite"/>
    </source>
</evidence>
<dbReference type="RefSeq" id="WP_260337277.1">
    <property type="nucleotide sequence ID" value="NZ_BONT01000046.1"/>
</dbReference>
<dbReference type="EMBL" id="JACHGT010000008">
    <property type="protein sequence ID" value="MBB6036011.1"/>
    <property type="molecule type" value="Genomic_DNA"/>
</dbReference>
<name>A0A841FFB7_9ACTN</name>